<dbReference type="PROSITE" id="PS50830">
    <property type="entry name" value="TNASE_3"/>
    <property type="match status" value="1"/>
</dbReference>
<dbReference type="AlphaFoldDB" id="A0A657LLK4"/>
<reference evidence="2 3" key="1">
    <citation type="submission" date="2016-02" db="EMBL/GenBank/DDBJ databases">
        <title>Genome sequencing of a beta-galactosidase producing bacteria Rhizobium sp. 59.</title>
        <authorList>
            <person name="Wang D."/>
            <person name="Kot W."/>
            <person name="Qin Y."/>
            <person name="Hansen L."/>
            <person name="Naqvi K."/>
            <person name="Rensing C."/>
        </authorList>
    </citation>
    <scope>NUCLEOTIDE SEQUENCE [LARGE SCALE GENOMIC DNA]</scope>
    <source>
        <strain evidence="2 3">59</strain>
    </source>
</reference>
<dbReference type="Pfam" id="PF00565">
    <property type="entry name" value="SNase"/>
    <property type="match status" value="1"/>
</dbReference>
<organism evidence="2 3">
    <name type="scientific">Pararhizobium antarcticum</name>
    <dbReference type="NCBI Taxonomy" id="1798805"/>
    <lineage>
        <taxon>Bacteria</taxon>
        <taxon>Pseudomonadati</taxon>
        <taxon>Pseudomonadota</taxon>
        <taxon>Alphaproteobacteria</taxon>
        <taxon>Hyphomicrobiales</taxon>
        <taxon>Rhizobiaceae</taxon>
        <taxon>Rhizobium/Agrobacterium group</taxon>
        <taxon>Pararhizobium</taxon>
    </lineage>
</organism>
<dbReference type="RefSeq" id="WP_071835382.1">
    <property type="nucleotide sequence ID" value="NZ_LSRP01000129.1"/>
</dbReference>
<dbReference type="SUPFAM" id="SSF50199">
    <property type="entry name" value="Staphylococcal nuclease"/>
    <property type="match status" value="1"/>
</dbReference>
<evidence type="ECO:0000313" key="3">
    <source>
        <dbReference type="Proteomes" id="UP000182661"/>
    </source>
</evidence>
<comment type="caution">
    <text evidence="2">The sequence shown here is derived from an EMBL/GenBank/DDBJ whole genome shotgun (WGS) entry which is preliminary data.</text>
</comment>
<dbReference type="OrthoDB" id="309040at2"/>
<evidence type="ECO:0000313" key="2">
    <source>
        <dbReference type="EMBL" id="OJF91352.1"/>
    </source>
</evidence>
<keyword evidence="3" id="KW-1185">Reference proteome</keyword>
<dbReference type="EMBL" id="LSRP01000129">
    <property type="protein sequence ID" value="OJF91352.1"/>
    <property type="molecule type" value="Genomic_DNA"/>
</dbReference>
<dbReference type="Gene3D" id="2.40.50.90">
    <property type="match status" value="1"/>
</dbReference>
<protein>
    <submittedName>
        <fullName evidence="2">Nuclease</fullName>
    </submittedName>
</protein>
<sequence>MESLSRPLLFALLLPLLTAGTIRPAIAFDRGAMIDGPVRASIIKIIDGDTLLVAAKPWPQQTMEVYVRLRGIDAPETKSDCASTRAAGEQAKAALVAMLGGQSEIKLLHIAGDKYFGRVLADIALIDGRNPAQELLSAGYVSEYKGGKKRTAVCSFW</sequence>
<gene>
    <name evidence="2" type="ORF">AX760_06730</name>
</gene>
<dbReference type="InterPro" id="IPR016071">
    <property type="entry name" value="Staphylococal_nuclease_OB-fold"/>
</dbReference>
<feature type="domain" description="TNase-like" evidence="1">
    <location>
        <begin position="36"/>
        <end position="141"/>
    </location>
</feature>
<accession>A0A657LLK4</accession>
<dbReference type="Proteomes" id="UP000182661">
    <property type="component" value="Unassembled WGS sequence"/>
</dbReference>
<proteinExistence type="predicted"/>
<evidence type="ECO:0000259" key="1">
    <source>
        <dbReference type="PROSITE" id="PS50830"/>
    </source>
</evidence>
<dbReference type="InterPro" id="IPR035437">
    <property type="entry name" value="SNase_OB-fold_sf"/>
</dbReference>
<name>A0A657LLK4_9HYPH</name>